<dbReference type="NCBIfam" id="TIGR01353">
    <property type="entry name" value="dGTP_triPase"/>
    <property type="match status" value="1"/>
</dbReference>
<accession>A0A542E648</accession>
<keyword evidence="5" id="KW-1185">Reference proteome</keyword>
<comment type="caution">
    <text evidence="4">The sequence shown here is derived from an EMBL/GenBank/DDBJ whole genome shotgun (WGS) entry which is preliminary data.</text>
</comment>
<feature type="domain" description="HD" evidence="3">
    <location>
        <begin position="73"/>
        <end position="227"/>
    </location>
</feature>
<dbReference type="EMBL" id="VFMN01000001">
    <property type="protein sequence ID" value="TQJ10802.1"/>
    <property type="molecule type" value="Genomic_DNA"/>
</dbReference>
<proteinExistence type="predicted"/>
<dbReference type="InterPro" id="IPR050135">
    <property type="entry name" value="dGTPase-like"/>
</dbReference>
<reference evidence="4 5" key="1">
    <citation type="submission" date="2019-06" db="EMBL/GenBank/DDBJ databases">
        <title>Sequencing the genomes of 1000 actinobacteria strains.</title>
        <authorList>
            <person name="Klenk H.-P."/>
        </authorList>
    </citation>
    <scope>NUCLEOTIDE SEQUENCE [LARGE SCALE GENOMIC DNA]</scope>
    <source>
        <strain evidence="4 5">DSM 18607</strain>
    </source>
</reference>
<dbReference type="PANTHER" id="PTHR11373:SF32">
    <property type="entry name" value="DEOXYGUANOSINETRIPHOSPHATE TRIPHOSPHOHYDROLASE"/>
    <property type="match status" value="1"/>
</dbReference>
<sequence>MSEVEQGGSTGERPGYTARDRERWVPEDRSRQRADRDDFARDRGRLVHSASLRRLSAKTQVVQPGSSDFVRTRLTHSLEVAQIGREFGQWLGCDADVVDTACLAHDLGHPPFGHNGEQALDAVARDVGGFEGNAQTLRVLTRLEAKRSHPDGRSAGLNLTRASLDAATKYPWRREQATAALGVGGSGKFGVYDDDLPVYRWFRAGVPDGARCLEAEVMDWSDDVAYSVHDVEDAIASGRLDPRVLHSARDMAPVLVLARDLYAPGLELEQLEEARARLVATGVVPTAFTGSRADLAALKHLTSKLVGRFVVGALRPTRAKHGEGPLTRYAADLVVPDEVRAECSVLKAVAAHWVMYADERLAVMAEQRDTVVALVEAYRADPTRLDPDLRADHDAAADDAGRLRVVVDQVASLTDRSATELARAWAG</sequence>
<dbReference type="RefSeq" id="WP_141849977.1">
    <property type="nucleotide sequence ID" value="NZ_BAAAPR010000010.1"/>
</dbReference>
<dbReference type="SMART" id="SM00471">
    <property type="entry name" value="HDc"/>
    <property type="match status" value="1"/>
</dbReference>
<name>A0A542E648_9MICO</name>
<gene>
    <name evidence="4" type="ORF">FB458_3943</name>
</gene>
<dbReference type="InterPro" id="IPR006261">
    <property type="entry name" value="dGTPase"/>
</dbReference>
<protein>
    <submittedName>
        <fullName evidence="4">dGTPase</fullName>
    </submittedName>
</protein>
<keyword evidence="1" id="KW-0378">Hydrolase</keyword>
<dbReference type="PANTHER" id="PTHR11373">
    <property type="entry name" value="DEOXYNUCLEOSIDE TRIPHOSPHATE TRIPHOSPHOHYDROLASE"/>
    <property type="match status" value="1"/>
</dbReference>
<dbReference type="Gene3D" id="1.10.3210.10">
    <property type="entry name" value="Hypothetical protein af1432"/>
    <property type="match status" value="1"/>
</dbReference>
<dbReference type="PROSITE" id="PS51831">
    <property type="entry name" value="HD"/>
    <property type="match status" value="1"/>
</dbReference>
<dbReference type="Pfam" id="PF01966">
    <property type="entry name" value="HD"/>
    <property type="match status" value="1"/>
</dbReference>
<dbReference type="CDD" id="cd00077">
    <property type="entry name" value="HDc"/>
    <property type="match status" value="1"/>
</dbReference>
<dbReference type="InterPro" id="IPR006674">
    <property type="entry name" value="HD_domain"/>
</dbReference>
<feature type="region of interest" description="Disordered" evidence="2">
    <location>
        <begin position="1"/>
        <end position="37"/>
    </location>
</feature>
<dbReference type="Pfam" id="PF13286">
    <property type="entry name" value="HD_assoc"/>
    <property type="match status" value="1"/>
</dbReference>
<dbReference type="AlphaFoldDB" id="A0A542E648"/>
<dbReference type="InterPro" id="IPR026875">
    <property type="entry name" value="PHydrolase_assoc_dom"/>
</dbReference>
<dbReference type="OrthoDB" id="9803619at2"/>
<dbReference type="InterPro" id="IPR003607">
    <property type="entry name" value="HD/PDEase_dom"/>
</dbReference>
<evidence type="ECO:0000256" key="2">
    <source>
        <dbReference type="SAM" id="MobiDB-lite"/>
    </source>
</evidence>
<evidence type="ECO:0000313" key="4">
    <source>
        <dbReference type="EMBL" id="TQJ10802.1"/>
    </source>
</evidence>
<dbReference type="NCBIfam" id="NF002829">
    <property type="entry name" value="PRK03007.1"/>
    <property type="match status" value="1"/>
</dbReference>
<evidence type="ECO:0000259" key="3">
    <source>
        <dbReference type="PROSITE" id="PS51831"/>
    </source>
</evidence>
<dbReference type="Proteomes" id="UP000317893">
    <property type="component" value="Unassembled WGS sequence"/>
</dbReference>
<dbReference type="GO" id="GO:0008832">
    <property type="term" value="F:dGTPase activity"/>
    <property type="evidence" value="ECO:0007669"/>
    <property type="project" value="TreeGrafter"/>
</dbReference>
<evidence type="ECO:0000313" key="5">
    <source>
        <dbReference type="Proteomes" id="UP000317893"/>
    </source>
</evidence>
<evidence type="ECO:0000256" key="1">
    <source>
        <dbReference type="ARBA" id="ARBA00022801"/>
    </source>
</evidence>
<dbReference type="SUPFAM" id="SSF109604">
    <property type="entry name" value="HD-domain/PDEase-like"/>
    <property type="match status" value="1"/>
</dbReference>
<feature type="compositionally biased region" description="Basic and acidic residues" evidence="2">
    <location>
        <begin position="18"/>
        <end position="37"/>
    </location>
</feature>
<dbReference type="GO" id="GO:0006203">
    <property type="term" value="P:dGTP catabolic process"/>
    <property type="evidence" value="ECO:0007669"/>
    <property type="project" value="TreeGrafter"/>
</dbReference>
<organism evidence="4 5">
    <name type="scientific">Lapillicoccus jejuensis</name>
    <dbReference type="NCBI Taxonomy" id="402171"/>
    <lineage>
        <taxon>Bacteria</taxon>
        <taxon>Bacillati</taxon>
        <taxon>Actinomycetota</taxon>
        <taxon>Actinomycetes</taxon>
        <taxon>Micrococcales</taxon>
        <taxon>Intrasporangiaceae</taxon>
        <taxon>Lapillicoccus</taxon>
    </lineage>
</organism>